<reference evidence="2 3" key="1">
    <citation type="submission" date="2022-05" db="EMBL/GenBank/DDBJ databases">
        <authorList>
            <person name="Friedrich I."/>
            <person name="Poehlein A."/>
            <person name="Schneider D."/>
            <person name="Hertel R."/>
            <person name="Daniel R."/>
        </authorList>
    </citation>
    <scope>NUCLEOTIDE SEQUENCE [LARGE SCALE GENOMIC DNA]</scope>
</reference>
<evidence type="ECO:0000313" key="2">
    <source>
        <dbReference type="EMBL" id="USN15377.1"/>
    </source>
</evidence>
<evidence type="ECO:0000259" key="1">
    <source>
        <dbReference type="Pfam" id="PF02342"/>
    </source>
</evidence>
<dbReference type="PANTHER" id="PTHR32097">
    <property type="entry name" value="CAMP-BINDING PROTEIN 1-RELATED"/>
    <property type="match status" value="1"/>
</dbReference>
<dbReference type="EMBL" id="ON529857">
    <property type="protein sequence ID" value="USN15377.1"/>
    <property type="molecule type" value="Genomic_DNA"/>
</dbReference>
<name>A0A9E7MSR0_9CAUD</name>
<sequence>MSVINLSKGANINLSKDAPGIARFVIGLGWNANPNNTPDLDASVLPCTKDASGEPKLPDAKSFVFYGNLSSTDGAILHSGDNLTGDGDGDDERIAIDTTKLNAAVDDILIVVTIHEAVQRGQNFGLVRNAYVRLYDADKLAAAESANPNLSDAELNNLALARYDLEEDAGNYTALVFGELYSKDGDWRFKARGEGRNQSLQDLVTSYLPAGVTATGG</sequence>
<feature type="domain" description="TerD" evidence="1">
    <location>
        <begin position="4"/>
        <end position="207"/>
    </location>
</feature>
<protein>
    <submittedName>
        <fullName evidence="2">Tellurium resistance protein</fullName>
    </submittedName>
</protein>
<proteinExistence type="predicted"/>
<organism evidence="2 3">
    <name type="scientific">Brevundimonas phage vB_BpoS-Kikimora</name>
    <dbReference type="NCBI Taxonomy" id="2948601"/>
    <lineage>
        <taxon>Viruses</taxon>
        <taxon>Duplodnaviria</taxon>
        <taxon>Heunggongvirae</taxon>
        <taxon>Uroviricota</taxon>
        <taxon>Caudoviricetes</taxon>
        <taxon>Jeanschmidtviridae</taxon>
        <taxon>Kikimoravirus</taxon>
        <taxon>Kikimoravirus kikimora</taxon>
    </lineage>
</organism>
<accession>A0A9E7MSR0</accession>
<dbReference type="InterPro" id="IPR003325">
    <property type="entry name" value="TerD"/>
</dbReference>
<dbReference type="Proteomes" id="UP001056576">
    <property type="component" value="Segment"/>
</dbReference>
<evidence type="ECO:0000313" key="3">
    <source>
        <dbReference type="Proteomes" id="UP001056576"/>
    </source>
</evidence>
<dbReference type="Gene3D" id="2.60.60.30">
    <property type="entry name" value="sav2460 like domains"/>
    <property type="match status" value="1"/>
</dbReference>
<dbReference type="PANTHER" id="PTHR32097:SF17">
    <property type="entry name" value="CAMP-BINDING PROTEIN 1-RELATED"/>
    <property type="match status" value="1"/>
</dbReference>
<dbReference type="CDD" id="cd06974">
    <property type="entry name" value="TerD_like"/>
    <property type="match status" value="1"/>
</dbReference>
<keyword evidence="3" id="KW-1185">Reference proteome</keyword>
<dbReference type="InterPro" id="IPR051324">
    <property type="entry name" value="Stress/Tellurium_Resist"/>
</dbReference>
<gene>
    <name evidence="2" type="ORF">KIKIMORA_02310</name>
</gene>
<dbReference type="Pfam" id="PF02342">
    <property type="entry name" value="TerD"/>
    <property type="match status" value="1"/>
</dbReference>